<accession>A0A8J5MPR3</accession>
<comment type="caution">
    <text evidence="1">The sequence shown here is derived from an EMBL/GenBank/DDBJ whole genome shotgun (WGS) entry which is preliminary data.</text>
</comment>
<reference evidence="1" key="1">
    <citation type="journal article" date="2021" name="Sci. Adv.">
        <title>The American lobster genome reveals insights on longevity, neural, and immune adaptations.</title>
        <authorList>
            <person name="Polinski J.M."/>
            <person name="Zimin A.V."/>
            <person name="Clark K.F."/>
            <person name="Kohn A.B."/>
            <person name="Sadowski N."/>
            <person name="Timp W."/>
            <person name="Ptitsyn A."/>
            <person name="Khanna P."/>
            <person name="Romanova D.Y."/>
            <person name="Williams P."/>
            <person name="Greenwood S.J."/>
            <person name="Moroz L.L."/>
            <person name="Walt D.R."/>
            <person name="Bodnar A.G."/>
        </authorList>
    </citation>
    <scope>NUCLEOTIDE SEQUENCE</scope>
    <source>
        <strain evidence="1">GMGI-L3</strain>
    </source>
</reference>
<proteinExistence type="predicted"/>
<dbReference type="InterPro" id="IPR036085">
    <property type="entry name" value="PAZ_dom_sf"/>
</dbReference>
<keyword evidence="2" id="KW-1185">Reference proteome</keyword>
<sequence length="147" mass="17568">MPCCKIYKGQRVVKKLSDRETAQFIRTTAVPPATRKKQICNIHRTNDFTQDPMLKNLQFSIAERNNIFCKDPNMESSMEMAEVMWHITCHYERLLHQCQMAQKQKSIMDYFRSSLVFFSSHAWLEAFLVDLLYGHHYHQNRSQHLHY</sequence>
<name>A0A8J5MPR3_HOMAM</name>
<evidence type="ECO:0000313" key="2">
    <source>
        <dbReference type="Proteomes" id="UP000747542"/>
    </source>
</evidence>
<dbReference type="Proteomes" id="UP000747542">
    <property type="component" value="Unassembled WGS sequence"/>
</dbReference>
<protein>
    <submittedName>
        <fullName evidence="1">Argonaute 3-like 7</fullName>
    </submittedName>
</protein>
<dbReference type="SUPFAM" id="SSF101690">
    <property type="entry name" value="PAZ domain"/>
    <property type="match status" value="1"/>
</dbReference>
<dbReference type="EMBL" id="JAHLQT010034244">
    <property type="protein sequence ID" value="KAG7158977.1"/>
    <property type="molecule type" value="Genomic_DNA"/>
</dbReference>
<dbReference type="AlphaFoldDB" id="A0A8J5MPR3"/>
<gene>
    <name evidence="1" type="primary">Ago3-L7</name>
    <name evidence="1" type="ORF">Hamer_G006367</name>
</gene>
<organism evidence="1 2">
    <name type="scientific">Homarus americanus</name>
    <name type="common">American lobster</name>
    <dbReference type="NCBI Taxonomy" id="6706"/>
    <lineage>
        <taxon>Eukaryota</taxon>
        <taxon>Metazoa</taxon>
        <taxon>Ecdysozoa</taxon>
        <taxon>Arthropoda</taxon>
        <taxon>Crustacea</taxon>
        <taxon>Multicrustacea</taxon>
        <taxon>Malacostraca</taxon>
        <taxon>Eumalacostraca</taxon>
        <taxon>Eucarida</taxon>
        <taxon>Decapoda</taxon>
        <taxon>Pleocyemata</taxon>
        <taxon>Astacidea</taxon>
        <taxon>Nephropoidea</taxon>
        <taxon>Nephropidae</taxon>
        <taxon>Homarus</taxon>
    </lineage>
</organism>
<evidence type="ECO:0000313" key="1">
    <source>
        <dbReference type="EMBL" id="KAG7158977.1"/>
    </source>
</evidence>